<evidence type="ECO:0000256" key="1">
    <source>
        <dbReference type="SAM" id="MobiDB-lite"/>
    </source>
</evidence>
<feature type="region of interest" description="Disordered" evidence="1">
    <location>
        <begin position="1"/>
        <end position="157"/>
    </location>
</feature>
<dbReference type="EMBL" id="KN847477">
    <property type="protein sequence ID" value="KIX06817.1"/>
    <property type="molecule type" value="Genomic_DNA"/>
</dbReference>
<protein>
    <submittedName>
        <fullName evidence="2">Uncharacterized protein</fullName>
    </submittedName>
</protein>
<name>A0A0D2FWX6_9EURO</name>
<gene>
    <name evidence="2" type="ORF">Z518_04793</name>
</gene>
<feature type="compositionally biased region" description="Polar residues" evidence="1">
    <location>
        <begin position="76"/>
        <end position="88"/>
    </location>
</feature>
<feature type="compositionally biased region" description="Polar residues" evidence="1">
    <location>
        <begin position="55"/>
        <end position="65"/>
    </location>
</feature>
<dbReference type="VEuPathDB" id="FungiDB:Z518_04793"/>
<feature type="compositionally biased region" description="Low complexity" evidence="1">
    <location>
        <begin position="118"/>
        <end position="146"/>
    </location>
</feature>
<dbReference type="STRING" id="1442369.A0A0D2FWX6"/>
<dbReference type="AlphaFoldDB" id="A0A0D2FWX6"/>
<feature type="compositionally biased region" description="Pro residues" evidence="1">
    <location>
        <begin position="1"/>
        <end position="11"/>
    </location>
</feature>
<dbReference type="Proteomes" id="UP000053617">
    <property type="component" value="Unassembled WGS sequence"/>
</dbReference>
<sequence length="220" mass="24253">MADSSAPPPPGSRAIKIPVHVNKMSEYSTPNSLRRSERYLKNAERAEVSDAGPSSLGSDQESPWSYSPVPGRPQDRLQTVASPSTQDRQFPAASNPADESNTSQRKDKHKAGFPPPDSMSTLFSPSSSPLGPCMLSSSSYKSINLNSHHDDPDEPPRLITYTKHSQGFTWNDELFLPSYMLGRYGPRGRKKQYDGDFGDEDQCPVAEIFVTDEEAEAMMP</sequence>
<dbReference type="HOGENOM" id="CLU_1224633_0_0_1"/>
<feature type="compositionally biased region" description="Basic and acidic residues" evidence="1">
    <location>
        <begin position="34"/>
        <end position="48"/>
    </location>
</feature>
<dbReference type="GeneID" id="25292864"/>
<evidence type="ECO:0000313" key="3">
    <source>
        <dbReference type="Proteomes" id="UP000053617"/>
    </source>
</evidence>
<feature type="compositionally biased region" description="Basic and acidic residues" evidence="1">
    <location>
        <begin position="147"/>
        <end position="156"/>
    </location>
</feature>
<dbReference type="OrthoDB" id="4157259at2759"/>
<proteinExistence type="predicted"/>
<keyword evidence="3" id="KW-1185">Reference proteome</keyword>
<reference evidence="2 3" key="1">
    <citation type="submission" date="2015-01" db="EMBL/GenBank/DDBJ databases">
        <title>The Genome Sequence of Rhinocladiella mackenzie CBS 650.93.</title>
        <authorList>
            <consortium name="The Broad Institute Genomics Platform"/>
            <person name="Cuomo C."/>
            <person name="de Hoog S."/>
            <person name="Gorbushina A."/>
            <person name="Stielow B."/>
            <person name="Teixiera M."/>
            <person name="Abouelleil A."/>
            <person name="Chapman S.B."/>
            <person name="Priest M."/>
            <person name="Young S.K."/>
            <person name="Wortman J."/>
            <person name="Nusbaum C."/>
            <person name="Birren B."/>
        </authorList>
    </citation>
    <scope>NUCLEOTIDE SEQUENCE [LARGE SCALE GENOMIC DNA]</scope>
    <source>
        <strain evidence="2 3">CBS 650.93</strain>
    </source>
</reference>
<accession>A0A0D2FWX6</accession>
<evidence type="ECO:0000313" key="2">
    <source>
        <dbReference type="EMBL" id="KIX06817.1"/>
    </source>
</evidence>
<dbReference type="RefSeq" id="XP_013273953.1">
    <property type="nucleotide sequence ID" value="XM_013418499.1"/>
</dbReference>
<organism evidence="2 3">
    <name type="scientific">Rhinocladiella mackenziei CBS 650.93</name>
    <dbReference type="NCBI Taxonomy" id="1442369"/>
    <lineage>
        <taxon>Eukaryota</taxon>
        <taxon>Fungi</taxon>
        <taxon>Dikarya</taxon>
        <taxon>Ascomycota</taxon>
        <taxon>Pezizomycotina</taxon>
        <taxon>Eurotiomycetes</taxon>
        <taxon>Chaetothyriomycetidae</taxon>
        <taxon>Chaetothyriales</taxon>
        <taxon>Herpotrichiellaceae</taxon>
        <taxon>Rhinocladiella</taxon>
    </lineage>
</organism>